<dbReference type="Gene3D" id="3.40.50.1000">
    <property type="entry name" value="HAD superfamily/HAD-like"/>
    <property type="match status" value="1"/>
</dbReference>
<dbReference type="InterPro" id="IPR006379">
    <property type="entry name" value="HAD-SF_hydro_IIB"/>
</dbReference>
<protein>
    <recommendedName>
        <fullName evidence="5 6">Phosphoglycolate phosphatase</fullName>
        <shortName evidence="5">PGP</shortName>
        <shortName evidence="5">PGPase</shortName>
        <ecNumber evidence="5 6">3.1.3.18</ecNumber>
    </recommendedName>
</protein>
<evidence type="ECO:0000256" key="3">
    <source>
        <dbReference type="ARBA" id="ARBA00022842"/>
    </source>
</evidence>
<evidence type="ECO:0000313" key="7">
    <source>
        <dbReference type="EMBL" id="ALU30320.1"/>
    </source>
</evidence>
<feature type="binding site" evidence="5">
    <location>
        <position position="177"/>
    </location>
    <ligand>
        <name>Mg(2+)</name>
        <dbReference type="ChEBI" id="CHEBI:18420"/>
    </ligand>
</feature>
<dbReference type="PANTHER" id="PTHR10000">
    <property type="entry name" value="PHOSPHOSERINE PHOSPHATASE"/>
    <property type="match status" value="1"/>
</dbReference>
<feature type="binding site" evidence="5">
    <location>
        <position position="150"/>
    </location>
    <ligand>
        <name>substrate</name>
    </ligand>
</feature>
<evidence type="ECO:0000256" key="5">
    <source>
        <dbReference type="HAMAP-Rule" id="MF_01419"/>
    </source>
</evidence>
<comment type="similarity">
    <text evidence="5">Belongs to the archaeal SPP-like hydrolase family.</text>
</comment>
<evidence type="ECO:0000313" key="8">
    <source>
        <dbReference type="EMBL" id="ALU31038.1"/>
    </source>
</evidence>
<dbReference type="EMBL" id="CP013694">
    <property type="protein sequence ID" value="ALU30320.1"/>
    <property type="molecule type" value="Genomic_DNA"/>
</dbReference>
<dbReference type="InterPro" id="IPR023214">
    <property type="entry name" value="HAD_sf"/>
</dbReference>
<dbReference type="Gene3D" id="3.90.1070.10">
    <property type="match status" value="1"/>
</dbReference>
<dbReference type="HAMAP" id="MF_01419">
    <property type="entry name" value="GPH_hydrolase_arch"/>
    <property type="match status" value="1"/>
</dbReference>
<dbReference type="PANTHER" id="PTHR10000:SF8">
    <property type="entry name" value="HAD SUPERFAMILY HYDROLASE-LIKE, TYPE 3"/>
    <property type="match status" value="1"/>
</dbReference>
<dbReference type="DNASU" id="3474642"/>
<dbReference type="SFLD" id="SFLDG01140">
    <property type="entry name" value="C2.B:_Phosphomannomutase_and_P"/>
    <property type="match status" value="1"/>
</dbReference>
<comment type="catalytic activity">
    <reaction evidence="5">
        <text>2-phosphoglycolate + H2O = glycolate + phosphate</text>
        <dbReference type="Rhea" id="RHEA:14369"/>
        <dbReference type="ChEBI" id="CHEBI:15377"/>
        <dbReference type="ChEBI" id="CHEBI:29805"/>
        <dbReference type="ChEBI" id="CHEBI:43474"/>
        <dbReference type="ChEBI" id="CHEBI:58033"/>
        <dbReference type="EC" id="3.1.3.18"/>
    </reaction>
</comment>
<dbReference type="STRING" id="1435377.SUSAZ_07225"/>
<dbReference type="RefSeq" id="WP_011278339.1">
    <property type="nucleotide sequence ID" value="NZ_BHWZ01000003.1"/>
</dbReference>
<dbReference type="Pfam" id="PF08282">
    <property type="entry name" value="Hydrolase_3"/>
    <property type="match status" value="2"/>
</dbReference>
<feature type="binding site" evidence="5">
    <location>
        <position position="173"/>
    </location>
    <ligand>
        <name>Mg(2+)</name>
        <dbReference type="ChEBI" id="CHEBI:18420"/>
    </ligand>
</feature>
<comment type="function">
    <text evidence="5">Catalyzes the dephosphorylation of 2-phosphoglycolate.</text>
</comment>
<sequence>MIRLILTDVDGTLTFDRDTYNIDLDAVDLLRKVEKKGIKVGLVSGNSYPVLRALYTYFGFNGGIVAENGCIVYYDNQLKEVCERVERSLISEFENRFGVKGSWQNQFKVCDFSFYPPILKDEMVKWALDKGLYIKTSGYAVHISKSKRGKAEGVRELIKMHGLDKAEVVGIGDSSTDIEFLEEVGIRVVVGNADESLKSIGDFVMREKSGKAVVEFIKKVITGEINE</sequence>
<dbReference type="AlphaFoldDB" id="A0A0U3FTA6"/>
<evidence type="ECO:0000256" key="2">
    <source>
        <dbReference type="ARBA" id="ARBA00022801"/>
    </source>
</evidence>
<keyword evidence="4 5" id="KW-0119">Carbohydrate metabolism</keyword>
<keyword evidence="3 5" id="KW-0460">Magnesium</keyword>
<evidence type="ECO:0000256" key="6">
    <source>
        <dbReference type="NCBIfam" id="TIGR01487"/>
    </source>
</evidence>
<evidence type="ECO:0000256" key="4">
    <source>
        <dbReference type="ARBA" id="ARBA00023277"/>
    </source>
</evidence>
<dbReference type="EMBL" id="CP013695">
    <property type="protein sequence ID" value="ALU31038.1"/>
    <property type="molecule type" value="Genomic_DNA"/>
</dbReference>
<name>A0A0U3FTA6_9CREN</name>
<accession>A0A0U3FTA6</accession>
<keyword evidence="2 5" id="KW-0378">Hydrolase</keyword>
<feature type="binding site" evidence="5">
    <location>
        <position position="10"/>
    </location>
    <ligand>
        <name>Mg(2+)</name>
        <dbReference type="ChEBI" id="CHEBI:18420"/>
    </ligand>
</feature>
<proteinExistence type="inferred from homology"/>
<reference evidence="9 10" key="1">
    <citation type="submission" date="2015-12" db="EMBL/GenBank/DDBJ databases">
        <title>A stable core within a dynamic pangenome in Sulfolobus acidocaldarius.</title>
        <authorList>
            <person name="Anderson R."/>
            <person name="Kouris A."/>
            <person name="Seward C."/>
            <person name="Campbell K."/>
            <person name="Whitaker R."/>
        </authorList>
    </citation>
    <scope>NUCLEOTIDE SEQUENCE [LARGE SCALE GENOMIC DNA]</scope>
    <source>
        <strain evidence="7 10">GG12-C01-09</strain>
        <strain evidence="8 9">NG05B_CO5_07</strain>
    </source>
</reference>
<dbReference type="GeneID" id="14552016"/>
<dbReference type="GO" id="GO:0008967">
    <property type="term" value="F:phosphoglycolate phosphatase activity"/>
    <property type="evidence" value="ECO:0007669"/>
    <property type="project" value="UniProtKB-UniRule"/>
</dbReference>
<dbReference type="SFLD" id="SFLDG01144">
    <property type="entry name" value="C2.B.4:_PGP_Like"/>
    <property type="match status" value="1"/>
</dbReference>
<dbReference type="NCBIfam" id="TIGR01484">
    <property type="entry name" value="HAD-SF-IIB"/>
    <property type="match status" value="1"/>
</dbReference>
<dbReference type="GO" id="GO:0005829">
    <property type="term" value="C:cytosol"/>
    <property type="evidence" value="ECO:0007669"/>
    <property type="project" value="TreeGrafter"/>
</dbReference>
<organism evidence="8 9">
    <name type="scientific">Sulfolobus acidocaldarius</name>
    <dbReference type="NCBI Taxonomy" id="2285"/>
    <lineage>
        <taxon>Archaea</taxon>
        <taxon>Thermoproteota</taxon>
        <taxon>Thermoprotei</taxon>
        <taxon>Sulfolobales</taxon>
        <taxon>Sulfolobaceae</taxon>
        <taxon>Sulfolobus</taxon>
    </lineage>
</organism>
<dbReference type="OMA" id="DTGYAYH"/>
<dbReference type="OrthoDB" id="120822at2157"/>
<dbReference type="InterPro" id="IPR006382">
    <property type="entry name" value="PGPase"/>
</dbReference>
<dbReference type="SFLD" id="SFLDF00446">
    <property type="entry name" value="phosphoglycolate_phosphatase_3"/>
    <property type="match status" value="1"/>
</dbReference>
<dbReference type="CDD" id="cd07514">
    <property type="entry name" value="HAD_Pase"/>
    <property type="match status" value="1"/>
</dbReference>
<gene>
    <name evidence="7" type="ORF">ATY89_10460</name>
    <name evidence="8" type="ORF">ATZ20_02015</name>
</gene>
<comment type="cofactor">
    <cofactor evidence="5">
        <name>Mg(2+)</name>
        <dbReference type="ChEBI" id="CHEBI:18420"/>
    </cofactor>
</comment>
<evidence type="ECO:0000256" key="1">
    <source>
        <dbReference type="ARBA" id="ARBA00022723"/>
    </source>
</evidence>
<evidence type="ECO:0000313" key="9">
    <source>
        <dbReference type="Proteomes" id="UP000060043"/>
    </source>
</evidence>
<dbReference type="SUPFAM" id="SSF56784">
    <property type="entry name" value="HAD-like"/>
    <property type="match status" value="1"/>
</dbReference>
<keyword evidence="1 5" id="KW-0479">Metal-binding</keyword>
<feature type="binding site" evidence="5">
    <location>
        <position position="8"/>
    </location>
    <ligand>
        <name>Mg(2+)</name>
        <dbReference type="ChEBI" id="CHEBI:18420"/>
    </ligand>
</feature>
<dbReference type="SFLD" id="SFLDS00003">
    <property type="entry name" value="Haloacid_Dehalogenase"/>
    <property type="match status" value="1"/>
</dbReference>
<dbReference type="SMR" id="A0A0U3FTA6"/>
<feature type="active site" description="Nucleophile" evidence="5">
    <location>
        <position position="8"/>
    </location>
</feature>
<dbReference type="Proteomes" id="UP000060043">
    <property type="component" value="Chromosome"/>
</dbReference>
<dbReference type="Proteomes" id="UP000065473">
    <property type="component" value="Chromosome"/>
</dbReference>
<dbReference type="NCBIfam" id="TIGR01487">
    <property type="entry name" value="Pglycolate_arch"/>
    <property type="match status" value="1"/>
</dbReference>
<dbReference type="PaxDb" id="1435377-SUSAZ_07225"/>
<dbReference type="GO" id="GO:0000287">
    <property type="term" value="F:magnesium ion binding"/>
    <property type="evidence" value="ECO:0007669"/>
    <property type="project" value="InterPro"/>
</dbReference>
<dbReference type="EC" id="3.1.3.18" evidence="5 6"/>
<dbReference type="InterPro" id="IPR036412">
    <property type="entry name" value="HAD-like_sf"/>
</dbReference>
<evidence type="ECO:0000313" key="10">
    <source>
        <dbReference type="Proteomes" id="UP000065473"/>
    </source>
</evidence>